<reference evidence="1" key="1">
    <citation type="journal article" date="2014" name="Front. Microbiol.">
        <title>High frequency of phylogenetically diverse reductive dehalogenase-homologous genes in deep subseafloor sedimentary metagenomes.</title>
        <authorList>
            <person name="Kawai M."/>
            <person name="Futagami T."/>
            <person name="Toyoda A."/>
            <person name="Takaki Y."/>
            <person name="Nishi S."/>
            <person name="Hori S."/>
            <person name="Arai W."/>
            <person name="Tsubouchi T."/>
            <person name="Morono Y."/>
            <person name="Uchiyama I."/>
            <person name="Ito T."/>
            <person name="Fujiyama A."/>
            <person name="Inagaki F."/>
            <person name="Takami H."/>
        </authorList>
    </citation>
    <scope>NUCLEOTIDE SEQUENCE</scope>
    <source>
        <strain evidence="1">Expedition CK06-06</strain>
    </source>
</reference>
<protein>
    <recommendedName>
        <fullName evidence="2">DUF72 domain-containing protein</fullName>
    </recommendedName>
</protein>
<organism evidence="1">
    <name type="scientific">marine sediment metagenome</name>
    <dbReference type="NCBI Taxonomy" id="412755"/>
    <lineage>
        <taxon>unclassified sequences</taxon>
        <taxon>metagenomes</taxon>
        <taxon>ecological metagenomes</taxon>
    </lineage>
</organism>
<evidence type="ECO:0000313" key="1">
    <source>
        <dbReference type="EMBL" id="GAF97782.1"/>
    </source>
</evidence>
<sequence>IQRNQEESIEDLIRNLQILEKMSKIYEIFIIVNNHFQGNAPESVNLLKKRLNLPLKEFNQQKKLSDYL</sequence>
<gene>
    <name evidence="1" type="ORF">S01H1_21823</name>
</gene>
<dbReference type="AlphaFoldDB" id="X0UBM7"/>
<evidence type="ECO:0008006" key="2">
    <source>
        <dbReference type="Google" id="ProtNLM"/>
    </source>
</evidence>
<feature type="non-terminal residue" evidence="1">
    <location>
        <position position="1"/>
    </location>
</feature>
<dbReference type="Gene3D" id="3.20.20.410">
    <property type="entry name" value="Protein of unknown function UPF0759"/>
    <property type="match status" value="1"/>
</dbReference>
<dbReference type="EMBL" id="BARS01012177">
    <property type="protein sequence ID" value="GAF97782.1"/>
    <property type="molecule type" value="Genomic_DNA"/>
</dbReference>
<proteinExistence type="predicted"/>
<name>X0UBM7_9ZZZZ</name>
<dbReference type="InterPro" id="IPR036520">
    <property type="entry name" value="UPF0759_sf"/>
</dbReference>
<comment type="caution">
    <text evidence="1">The sequence shown here is derived from an EMBL/GenBank/DDBJ whole genome shotgun (WGS) entry which is preliminary data.</text>
</comment>
<accession>X0UBM7</accession>